<evidence type="ECO:0000313" key="3">
    <source>
        <dbReference type="Proteomes" id="UP000019116"/>
    </source>
</evidence>
<organism evidence="2">
    <name type="scientific">Triticum aestivum</name>
    <name type="common">Wheat</name>
    <dbReference type="NCBI Taxonomy" id="4565"/>
    <lineage>
        <taxon>Eukaryota</taxon>
        <taxon>Viridiplantae</taxon>
        <taxon>Streptophyta</taxon>
        <taxon>Embryophyta</taxon>
        <taxon>Tracheophyta</taxon>
        <taxon>Spermatophyta</taxon>
        <taxon>Magnoliopsida</taxon>
        <taxon>Liliopsida</taxon>
        <taxon>Poales</taxon>
        <taxon>Poaceae</taxon>
        <taxon>BOP clade</taxon>
        <taxon>Pooideae</taxon>
        <taxon>Triticodae</taxon>
        <taxon>Triticeae</taxon>
        <taxon>Triticinae</taxon>
        <taxon>Triticum</taxon>
    </lineage>
</organism>
<dbReference type="Gene3D" id="3.30.420.10">
    <property type="entry name" value="Ribonuclease H-like superfamily/Ribonuclease H"/>
    <property type="match status" value="1"/>
</dbReference>
<dbReference type="OrthoDB" id="702017at2759"/>
<proteinExistence type="predicted"/>
<reference evidence="2" key="2">
    <citation type="submission" date="2018-10" db="UniProtKB">
        <authorList>
            <consortium name="EnsemblPlants"/>
        </authorList>
    </citation>
    <scope>IDENTIFICATION</scope>
</reference>
<dbReference type="GO" id="GO:0008408">
    <property type="term" value="F:3'-5' exonuclease activity"/>
    <property type="evidence" value="ECO:0000318"/>
    <property type="project" value="GO_Central"/>
</dbReference>
<keyword evidence="3" id="KW-1185">Reference proteome</keyword>
<reference evidence="2" key="1">
    <citation type="submission" date="2018-08" db="EMBL/GenBank/DDBJ databases">
        <authorList>
            <person name="Rossello M."/>
        </authorList>
    </citation>
    <scope>NUCLEOTIDE SEQUENCE [LARGE SCALE GENOMIC DNA]</scope>
    <source>
        <strain evidence="2">cv. Chinese Spring</strain>
    </source>
</reference>
<dbReference type="Proteomes" id="UP000019116">
    <property type="component" value="Chromosome 5B"/>
</dbReference>
<dbReference type="AlphaFoldDB" id="A0A3B6LRJ5"/>
<accession>A0A3B6LRJ5</accession>
<dbReference type="GO" id="GO:0005634">
    <property type="term" value="C:nucleus"/>
    <property type="evidence" value="ECO:0000318"/>
    <property type="project" value="GO_Central"/>
</dbReference>
<dbReference type="GO" id="GO:0005737">
    <property type="term" value="C:cytoplasm"/>
    <property type="evidence" value="ECO:0000318"/>
    <property type="project" value="GO_Central"/>
</dbReference>
<dbReference type="Gramene" id="TraesCS5B02G340400.1">
    <property type="protein sequence ID" value="TraesCS5B02G340400.1"/>
    <property type="gene ID" value="TraesCS5B02G340400"/>
</dbReference>
<name>A0A3B6LRJ5_WHEAT</name>
<sequence length="295" mass="33476">MARARVVMDKLEQELDAMHSAENGGVADNETIDQDIATMLSEMNHLGSIDPFENEEEEQQQPELAHVHTQERRQTNMRDHELDGAVGERHDNSTSYQQQQERVIKPPIFSNTKGRKSKTQAAKAAKATAKKPPRPIKRVEFGPDGKPLGIRACGFCNVVSNHNYRTCPLRTDATVNKNKQIGATQLSTNGDNTRDKQKLAESGLEINPNNFIDMQRKWKNPKNDKYYDSLADVAGSVIHPFYERMKKMKREDHKLWATSPLPDNLITHAGIDAYATYKSWKTMDNIMTGWDISKE</sequence>
<evidence type="ECO:0000313" key="2">
    <source>
        <dbReference type="EnsemblPlants" id="TraesCS5B02G340400.1"/>
    </source>
</evidence>
<protein>
    <submittedName>
        <fullName evidence="2">Uncharacterized protein</fullName>
    </submittedName>
</protein>
<dbReference type="Gramene" id="TraesCS5B03G0856400.1">
    <property type="protein sequence ID" value="TraesCS5B03G0856400.1.CDS"/>
    <property type="gene ID" value="TraesCS5B03G0856400"/>
</dbReference>
<evidence type="ECO:0000256" key="1">
    <source>
        <dbReference type="SAM" id="MobiDB-lite"/>
    </source>
</evidence>
<dbReference type="GO" id="GO:0003676">
    <property type="term" value="F:nucleic acid binding"/>
    <property type="evidence" value="ECO:0007669"/>
    <property type="project" value="InterPro"/>
</dbReference>
<feature type="region of interest" description="Disordered" evidence="1">
    <location>
        <begin position="53"/>
        <end position="143"/>
    </location>
</feature>
<dbReference type="InterPro" id="IPR036397">
    <property type="entry name" value="RNaseH_sf"/>
</dbReference>
<dbReference type="EnsemblPlants" id="TraesCS5B02G340400.1">
    <property type="protein sequence ID" value="TraesCS5B02G340400.1"/>
    <property type="gene ID" value="TraesCS5B02G340400"/>
</dbReference>
<feature type="compositionally biased region" description="Basic and acidic residues" evidence="1">
    <location>
        <begin position="65"/>
        <end position="92"/>
    </location>
</feature>